<evidence type="ECO:0000313" key="2">
    <source>
        <dbReference type="WBParaSite" id="ACRNAN_Path_864.g3332.t1"/>
    </source>
</evidence>
<dbReference type="WBParaSite" id="ACRNAN_Path_864.g3332.t1">
    <property type="protein sequence ID" value="ACRNAN_Path_864.g3332.t1"/>
    <property type="gene ID" value="ACRNAN_Path_864.g3332"/>
</dbReference>
<evidence type="ECO:0000313" key="1">
    <source>
        <dbReference type="Proteomes" id="UP000887540"/>
    </source>
</evidence>
<sequence>MQVETMLFFPNTVKFCAAVHTNKNVLHLAKDKQRTTYLSPIISFTLHEIGSPARCRMDFMGYGGDYRLTPDLGYYPHCLRSLSQYINQLVVGTAPPLWNITNTQCPIHDLPKTYLDYISCDLVANKWYELNYDSSIRYETYHNNNYRQFWANHSTVFLFKPEYYMERNGTEVDWLEKLVHLDVRLKNCERVRYLLTVDSDWPLPVTVYVDYQVSEGQYIKYKKHMGNGTLDRWFSGSFSINRSDRTHELCVQLYWRGSKNRFQLCRTFLHPGGCDFSAASNHRASFLLTLILMLIWMKQIGLDSEK</sequence>
<accession>A0A914CE47</accession>
<keyword evidence="1" id="KW-1185">Reference proteome</keyword>
<name>A0A914CE47_9BILA</name>
<dbReference type="AlphaFoldDB" id="A0A914CE47"/>
<proteinExistence type="predicted"/>
<protein>
    <submittedName>
        <fullName evidence="2">Uncharacterized protein</fullName>
    </submittedName>
</protein>
<dbReference type="Proteomes" id="UP000887540">
    <property type="component" value="Unplaced"/>
</dbReference>
<reference evidence="2" key="1">
    <citation type="submission" date="2022-11" db="UniProtKB">
        <authorList>
            <consortium name="WormBaseParasite"/>
        </authorList>
    </citation>
    <scope>IDENTIFICATION</scope>
</reference>
<organism evidence="1 2">
    <name type="scientific">Acrobeloides nanus</name>
    <dbReference type="NCBI Taxonomy" id="290746"/>
    <lineage>
        <taxon>Eukaryota</taxon>
        <taxon>Metazoa</taxon>
        <taxon>Ecdysozoa</taxon>
        <taxon>Nematoda</taxon>
        <taxon>Chromadorea</taxon>
        <taxon>Rhabditida</taxon>
        <taxon>Tylenchina</taxon>
        <taxon>Cephalobomorpha</taxon>
        <taxon>Cephaloboidea</taxon>
        <taxon>Cephalobidae</taxon>
        <taxon>Acrobeloides</taxon>
    </lineage>
</organism>